<dbReference type="PANTHER" id="PTHR37305">
    <property type="entry name" value="INTEGRAL MEMBRANE PROTEIN-RELATED"/>
    <property type="match status" value="1"/>
</dbReference>
<protein>
    <recommendedName>
        <fullName evidence="4">ABC transporter permease</fullName>
    </recommendedName>
</protein>
<reference evidence="3" key="1">
    <citation type="submission" date="2017-09" db="EMBL/GenBank/DDBJ databases">
        <title>Depth-based differentiation of microbial function through sediment-hosted aquifers and enrichment of novel symbionts in the deep terrestrial subsurface.</title>
        <authorList>
            <person name="Probst A.J."/>
            <person name="Ladd B."/>
            <person name="Jarett J.K."/>
            <person name="Geller-Mcgrath D.E."/>
            <person name="Sieber C.M.K."/>
            <person name="Emerson J.B."/>
            <person name="Anantharaman K."/>
            <person name="Thomas B.C."/>
            <person name="Malmstrom R."/>
            <person name="Stieglmeier M."/>
            <person name="Klingl A."/>
            <person name="Woyke T."/>
            <person name="Ryan C.M."/>
            <person name="Banfield J.F."/>
        </authorList>
    </citation>
    <scope>NUCLEOTIDE SEQUENCE [LARGE SCALE GENOMIC DNA]</scope>
</reference>
<dbReference type="PANTHER" id="PTHR37305:SF1">
    <property type="entry name" value="MEMBRANE PROTEIN"/>
    <property type="match status" value="1"/>
</dbReference>
<dbReference type="GO" id="GO:0140359">
    <property type="term" value="F:ABC-type transporter activity"/>
    <property type="evidence" value="ECO:0007669"/>
    <property type="project" value="InterPro"/>
</dbReference>
<evidence type="ECO:0000313" key="3">
    <source>
        <dbReference type="Proteomes" id="UP000228762"/>
    </source>
</evidence>
<evidence type="ECO:0000256" key="1">
    <source>
        <dbReference type="SAM" id="Phobius"/>
    </source>
</evidence>
<keyword evidence="1" id="KW-0812">Transmembrane</keyword>
<feature type="non-terminal residue" evidence="2">
    <location>
        <position position="1"/>
    </location>
</feature>
<dbReference type="AlphaFoldDB" id="A0A2M7EKQ8"/>
<feature type="transmembrane region" description="Helical" evidence="1">
    <location>
        <begin position="234"/>
        <end position="254"/>
    </location>
</feature>
<accession>A0A2M7EKQ8</accession>
<proteinExistence type="predicted"/>
<feature type="transmembrane region" description="Helical" evidence="1">
    <location>
        <begin position="151"/>
        <end position="177"/>
    </location>
</feature>
<sequence>PVGDPPDYIRGLFSIHHRQPSDSAGDGLMLLLRLIRNEITKIIGKKRSLIGFAAIGVLMPVIMFAFSYHQSGFSSDFSRRSANIGGGLIMVGTPVNGYFITHLIMNFLWVHIPFLITLVAGDVIAGEGGAGTFRIYLTRPVSRLRIVISKLCASLLYTATVILFFAGLSLGMGILWHGTGDLVVMHKGILILSSHMVPWRFILSFTFAILVMWVVTALTFMFSSMVNNGIGPMIGAMAVIIVSFALTTIPLDIFEAIRPYLFTTYFDVWQKAFHDPIPWFNISKSLGILAVYTSGFIIISFWIFVRKDILT</sequence>
<evidence type="ECO:0008006" key="4">
    <source>
        <dbReference type="Google" id="ProtNLM"/>
    </source>
</evidence>
<name>A0A2M7EKQ8_9BACT</name>
<organism evidence="2 3">
    <name type="scientific">Candidatus Roizmanbacteria bacterium CG17_big_fil_post_rev_8_21_14_2_50_39_7</name>
    <dbReference type="NCBI Taxonomy" id="1974858"/>
    <lineage>
        <taxon>Bacteria</taxon>
        <taxon>Candidatus Roizmaniibacteriota</taxon>
    </lineage>
</organism>
<keyword evidence="1" id="KW-0472">Membrane</keyword>
<dbReference type="GO" id="GO:0005886">
    <property type="term" value="C:plasma membrane"/>
    <property type="evidence" value="ECO:0007669"/>
    <property type="project" value="UniProtKB-SubCell"/>
</dbReference>
<feature type="transmembrane region" description="Helical" evidence="1">
    <location>
        <begin position="286"/>
        <end position="305"/>
    </location>
</feature>
<gene>
    <name evidence="2" type="ORF">COW57_01145</name>
</gene>
<feature type="transmembrane region" description="Helical" evidence="1">
    <location>
        <begin position="49"/>
        <end position="68"/>
    </location>
</feature>
<comment type="caution">
    <text evidence="2">The sequence shown here is derived from an EMBL/GenBank/DDBJ whole genome shotgun (WGS) entry which is preliminary data.</text>
</comment>
<dbReference type="Proteomes" id="UP000228762">
    <property type="component" value="Unassembled WGS sequence"/>
</dbReference>
<keyword evidence="1" id="KW-1133">Transmembrane helix</keyword>
<feature type="transmembrane region" description="Helical" evidence="1">
    <location>
        <begin position="197"/>
        <end position="222"/>
    </location>
</feature>
<evidence type="ECO:0000313" key="2">
    <source>
        <dbReference type="EMBL" id="PIV71148.1"/>
    </source>
</evidence>
<dbReference type="Pfam" id="PF12679">
    <property type="entry name" value="ABC2_membrane_2"/>
    <property type="match status" value="1"/>
</dbReference>
<dbReference type="EMBL" id="PFEV01000056">
    <property type="protein sequence ID" value="PIV71148.1"/>
    <property type="molecule type" value="Genomic_DNA"/>
</dbReference>